<sequence length="86" mass="10271">MSFTHWLRHNAESSLLRDAQRRMAEQHHANAPARPRGLAERWWLQVFAPVYRFLPWSLRRVVMQQIPGSHRMGWPAPQYVDPEQID</sequence>
<dbReference type="Proteomes" id="UP000589626">
    <property type="component" value="Unassembled WGS sequence"/>
</dbReference>
<organism evidence="1 2">
    <name type="scientific">Nocardioides soli</name>
    <dbReference type="NCBI Taxonomy" id="1036020"/>
    <lineage>
        <taxon>Bacteria</taxon>
        <taxon>Bacillati</taxon>
        <taxon>Actinomycetota</taxon>
        <taxon>Actinomycetes</taxon>
        <taxon>Propionibacteriales</taxon>
        <taxon>Nocardioidaceae</taxon>
        <taxon>Nocardioides</taxon>
    </lineage>
</organism>
<dbReference type="EMBL" id="JACHWR010000002">
    <property type="protein sequence ID" value="MBB3043070.1"/>
    <property type="molecule type" value="Genomic_DNA"/>
</dbReference>
<evidence type="ECO:0000313" key="2">
    <source>
        <dbReference type="Proteomes" id="UP000589626"/>
    </source>
</evidence>
<evidence type="ECO:0000313" key="1">
    <source>
        <dbReference type="EMBL" id="MBB3043070.1"/>
    </source>
</evidence>
<keyword evidence="2" id="KW-1185">Reference proteome</keyword>
<comment type="caution">
    <text evidence="1">The sequence shown here is derived from an EMBL/GenBank/DDBJ whole genome shotgun (WGS) entry which is preliminary data.</text>
</comment>
<name>A0A7W4Z2W8_9ACTN</name>
<reference evidence="1 2" key="1">
    <citation type="submission" date="2020-08" db="EMBL/GenBank/DDBJ databases">
        <title>Sequencing the genomes of 1000 actinobacteria strains.</title>
        <authorList>
            <person name="Klenk H.-P."/>
        </authorList>
    </citation>
    <scope>NUCLEOTIDE SEQUENCE [LARGE SCALE GENOMIC DNA]</scope>
    <source>
        <strain evidence="1 2">DSM 105498</strain>
    </source>
</reference>
<accession>A0A7W4Z2W8</accession>
<dbReference type="AlphaFoldDB" id="A0A7W4Z2W8"/>
<dbReference type="RefSeq" id="WP_183592962.1">
    <property type="nucleotide sequence ID" value="NZ_JACHWR010000002.1"/>
</dbReference>
<protein>
    <submittedName>
        <fullName evidence="1">Uncharacterized protein</fullName>
    </submittedName>
</protein>
<proteinExistence type="predicted"/>
<gene>
    <name evidence="1" type="ORF">FHU40_002888</name>
</gene>